<dbReference type="PROSITE" id="PS50983">
    <property type="entry name" value="FE_B12_PBP"/>
    <property type="match status" value="1"/>
</dbReference>
<evidence type="ECO:0000256" key="1">
    <source>
        <dbReference type="SAM" id="SignalP"/>
    </source>
</evidence>
<feature type="signal peptide" evidence="1">
    <location>
        <begin position="1"/>
        <end position="22"/>
    </location>
</feature>
<dbReference type="AlphaFoldDB" id="A0A418XD80"/>
<reference evidence="3 4" key="1">
    <citation type="submission" date="2018-09" db="EMBL/GenBank/DDBJ databases">
        <authorList>
            <person name="Zhu H."/>
        </authorList>
    </citation>
    <scope>NUCLEOTIDE SEQUENCE [LARGE SCALE GENOMIC DNA]</scope>
    <source>
        <strain evidence="3 4">K1S02-6</strain>
    </source>
</reference>
<dbReference type="InterPro" id="IPR050902">
    <property type="entry name" value="ABC_Transporter_SBP"/>
</dbReference>
<organism evidence="3 4">
    <name type="scientific">Pseudomonas cavernicola</name>
    <dbReference type="NCBI Taxonomy" id="2320866"/>
    <lineage>
        <taxon>Bacteria</taxon>
        <taxon>Pseudomonadati</taxon>
        <taxon>Pseudomonadota</taxon>
        <taxon>Gammaproteobacteria</taxon>
        <taxon>Pseudomonadales</taxon>
        <taxon>Pseudomonadaceae</taxon>
        <taxon>Pseudomonas</taxon>
    </lineage>
</organism>
<dbReference type="OrthoDB" id="9797736at2"/>
<evidence type="ECO:0000259" key="2">
    <source>
        <dbReference type="PROSITE" id="PS50983"/>
    </source>
</evidence>
<accession>A0A418XD80</accession>
<gene>
    <name evidence="3" type="ORF">D3879_21020</name>
</gene>
<dbReference type="PANTHER" id="PTHR30535">
    <property type="entry name" value="VITAMIN B12-BINDING PROTEIN"/>
    <property type="match status" value="1"/>
</dbReference>
<dbReference type="RefSeq" id="WP_119956163.1">
    <property type="nucleotide sequence ID" value="NZ_QYUR01000006.1"/>
</dbReference>
<evidence type="ECO:0000313" key="3">
    <source>
        <dbReference type="EMBL" id="RJG10482.1"/>
    </source>
</evidence>
<dbReference type="EMBL" id="QYUR01000006">
    <property type="protein sequence ID" value="RJG10482.1"/>
    <property type="molecule type" value="Genomic_DNA"/>
</dbReference>
<feature type="domain" description="Fe/B12 periplasmic-binding" evidence="2">
    <location>
        <begin position="29"/>
        <end position="288"/>
    </location>
</feature>
<dbReference type="PANTHER" id="PTHR30535:SF4">
    <property type="entry name" value="HEMIN-BINDING PERIPLASMIC PROTEIN HMUT"/>
    <property type="match status" value="1"/>
</dbReference>
<proteinExistence type="predicted"/>
<dbReference type="Pfam" id="PF01497">
    <property type="entry name" value="Peripla_BP_2"/>
    <property type="match status" value="1"/>
</dbReference>
<keyword evidence="1" id="KW-0732">Signal</keyword>
<dbReference type="Proteomes" id="UP000284021">
    <property type="component" value="Unassembled WGS sequence"/>
</dbReference>
<protein>
    <submittedName>
        <fullName evidence="3">Hemin ABC transporter substrate-binding protein</fullName>
    </submittedName>
</protein>
<evidence type="ECO:0000313" key="4">
    <source>
        <dbReference type="Proteomes" id="UP000284021"/>
    </source>
</evidence>
<dbReference type="InterPro" id="IPR002491">
    <property type="entry name" value="ABC_transptr_periplasmic_BD"/>
</dbReference>
<comment type="caution">
    <text evidence="3">The sequence shown here is derived from an EMBL/GenBank/DDBJ whole genome shotgun (WGS) entry which is preliminary data.</text>
</comment>
<dbReference type="Gene3D" id="3.40.50.1980">
    <property type="entry name" value="Nitrogenase molybdenum iron protein domain"/>
    <property type="match status" value="2"/>
</dbReference>
<keyword evidence="4" id="KW-1185">Reference proteome</keyword>
<dbReference type="SUPFAM" id="SSF53807">
    <property type="entry name" value="Helical backbone' metal receptor"/>
    <property type="match status" value="1"/>
</dbReference>
<feature type="chain" id="PRO_5019121785" evidence="1">
    <location>
        <begin position="23"/>
        <end position="299"/>
    </location>
</feature>
<sequence>MRFTACLASLCGGFLLSQLASAAEPLPQRWVSAGGSLSEWIVELGGEAKLVGVDTTSQHPASLKALPSIGYQRQLAAEGILSLKPDLLLGSEEMGPPPVLEQLTSAGVRIEALSTRADLPTLEGSLTRIGALLGAQQRAAQVLADYRQRLQAQARWVAAAQRRQPAPRVLLLLGHAGSSPMAAGRDTAAAWLIEQAGGRNVTTHASYKALSTEALLALDPEVLIFADRSLVGAAAKQALLKQNPALAATRAARTGRLLGLDPTLLVGGLGPRIPDGLAVLSAAFYPAAQALTAEAKPQP</sequence>
<name>A0A418XD80_9PSED</name>